<dbReference type="GO" id="GO:0005524">
    <property type="term" value="F:ATP binding"/>
    <property type="evidence" value="ECO:0007669"/>
    <property type="project" value="UniProtKB-UniRule"/>
</dbReference>
<reference evidence="16 17" key="1">
    <citation type="submission" date="2018-07" db="EMBL/GenBank/DDBJ databases">
        <title>Parabacteroides acidifaciens nov. sp., isolated from human feces.</title>
        <authorList>
            <person name="Wang Y.J."/>
        </authorList>
    </citation>
    <scope>NUCLEOTIDE SEQUENCE [LARGE SCALE GENOMIC DNA]</scope>
    <source>
        <strain evidence="16 17">426-9</strain>
    </source>
</reference>
<feature type="binding site" evidence="12">
    <location>
        <position position="562"/>
    </location>
    <ligand>
        <name>Zn(2+)</name>
        <dbReference type="ChEBI" id="CHEBI:29105"/>
        <label>2</label>
    </ligand>
</feature>
<proteinExistence type="inferred from homology"/>
<name>A0A3D8HKB6_9BACT</name>
<dbReference type="GO" id="GO:0008270">
    <property type="term" value="F:zinc ion binding"/>
    <property type="evidence" value="ECO:0007669"/>
    <property type="project" value="UniProtKB-UniRule"/>
</dbReference>
<dbReference type="Pfam" id="PF00270">
    <property type="entry name" value="DEAD"/>
    <property type="match status" value="1"/>
</dbReference>
<evidence type="ECO:0000256" key="9">
    <source>
        <dbReference type="ARBA" id="ARBA00023125"/>
    </source>
</evidence>
<feature type="binding site" evidence="12">
    <location>
        <position position="541"/>
    </location>
    <ligand>
        <name>Zn(2+)</name>
        <dbReference type="ChEBI" id="CHEBI:29105"/>
        <label>2</label>
    </ligand>
</feature>
<dbReference type="CDD" id="cd18804">
    <property type="entry name" value="SF2_C_priA"/>
    <property type="match status" value="1"/>
</dbReference>
<dbReference type="Proteomes" id="UP000256321">
    <property type="component" value="Unassembled WGS sequence"/>
</dbReference>
<evidence type="ECO:0000256" key="10">
    <source>
        <dbReference type="ARBA" id="ARBA00023235"/>
    </source>
</evidence>
<dbReference type="GO" id="GO:0043138">
    <property type="term" value="F:3'-5' DNA helicase activity"/>
    <property type="evidence" value="ECO:0007669"/>
    <property type="project" value="UniProtKB-EC"/>
</dbReference>
<dbReference type="CDD" id="cd17929">
    <property type="entry name" value="DEXHc_priA"/>
    <property type="match status" value="1"/>
</dbReference>
<keyword evidence="7 12" id="KW-0862">Zinc</keyword>
<keyword evidence="6 12" id="KW-0347">Helicase</keyword>
<dbReference type="PROSITE" id="PS51192">
    <property type="entry name" value="HELICASE_ATP_BIND_1"/>
    <property type="match status" value="1"/>
</dbReference>
<dbReference type="GO" id="GO:0006269">
    <property type="term" value="P:DNA replication, synthesis of primer"/>
    <property type="evidence" value="ECO:0007669"/>
    <property type="project" value="UniProtKB-KW"/>
</dbReference>
<feature type="binding site" evidence="12">
    <location>
        <position position="575"/>
    </location>
    <ligand>
        <name>Zn(2+)</name>
        <dbReference type="ChEBI" id="CHEBI:29105"/>
        <label>1</label>
    </ligand>
</feature>
<dbReference type="GO" id="GO:0006310">
    <property type="term" value="P:DNA recombination"/>
    <property type="evidence" value="ECO:0007669"/>
    <property type="project" value="InterPro"/>
</dbReference>
<feature type="binding site" evidence="12">
    <location>
        <position position="559"/>
    </location>
    <ligand>
        <name>Zn(2+)</name>
        <dbReference type="ChEBI" id="CHEBI:29105"/>
        <label>2</label>
    </ligand>
</feature>
<comment type="catalytic activity">
    <reaction evidence="11 12">
        <text>ATP + H2O = ADP + phosphate + H(+)</text>
        <dbReference type="Rhea" id="RHEA:13065"/>
        <dbReference type="ChEBI" id="CHEBI:15377"/>
        <dbReference type="ChEBI" id="CHEBI:15378"/>
        <dbReference type="ChEBI" id="CHEBI:30616"/>
        <dbReference type="ChEBI" id="CHEBI:43474"/>
        <dbReference type="ChEBI" id="CHEBI:456216"/>
        <dbReference type="EC" id="5.6.2.4"/>
    </reaction>
</comment>
<comment type="function">
    <text evidence="12">Initiates the restart of stalled replication forks, which reloads the replicative helicase on sites other than the origin of replication. Recognizes and binds to abandoned replication forks and remodels them to uncover a helicase loading site. Promotes assembly of the primosome at these replication forks.</text>
</comment>
<dbReference type="Gene3D" id="3.40.50.300">
    <property type="entry name" value="P-loop containing nucleotide triphosphate hydrolases"/>
    <property type="match status" value="2"/>
</dbReference>
<dbReference type="EC" id="5.6.2.4" evidence="12"/>
<keyword evidence="9 12" id="KW-0238">DNA-binding</keyword>
<evidence type="ECO:0000313" key="15">
    <source>
        <dbReference type="EMBL" id="MBC8600280.1"/>
    </source>
</evidence>
<keyword evidence="3 12" id="KW-0479">Metal-binding</keyword>
<dbReference type="GO" id="GO:0003677">
    <property type="term" value="F:DNA binding"/>
    <property type="evidence" value="ECO:0007669"/>
    <property type="project" value="UniProtKB-UniRule"/>
</dbReference>
<dbReference type="InterPro" id="IPR005259">
    <property type="entry name" value="PriA"/>
</dbReference>
<dbReference type="GO" id="GO:0006302">
    <property type="term" value="P:double-strand break repair"/>
    <property type="evidence" value="ECO:0007669"/>
    <property type="project" value="InterPro"/>
</dbReference>
<feature type="binding site" evidence="12">
    <location>
        <position position="532"/>
    </location>
    <ligand>
        <name>Zn(2+)</name>
        <dbReference type="ChEBI" id="CHEBI:29105"/>
        <label>1</label>
    </ligand>
</feature>
<dbReference type="InterPro" id="IPR040498">
    <property type="entry name" value="PriA_CRR"/>
</dbReference>
<dbReference type="FunFam" id="3.40.50.300:FF:000489">
    <property type="entry name" value="Primosome assembly protein PriA"/>
    <property type="match status" value="1"/>
</dbReference>
<dbReference type="SMART" id="SM00487">
    <property type="entry name" value="DEXDc"/>
    <property type="match status" value="1"/>
</dbReference>
<feature type="binding site" evidence="12">
    <location>
        <position position="572"/>
    </location>
    <ligand>
        <name>Zn(2+)</name>
        <dbReference type="ChEBI" id="CHEBI:29105"/>
        <label>1</label>
    </ligand>
</feature>
<dbReference type="FunFam" id="3.40.1440.60:FF:000001">
    <property type="entry name" value="Primosomal protein N"/>
    <property type="match status" value="1"/>
</dbReference>
<comment type="cofactor">
    <cofactor evidence="12">
        <name>Zn(2+)</name>
        <dbReference type="ChEBI" id="CHEBI:29105"/>
    </cofactor>
    <text evidence="12">Binds 2 zinc ions per subunit.</text>
</comment>
<evidence type="ECO:0000256" key="5">
    <source>
        <dbReference type="ARBA" id="ARBA00022801"/>
    </source>
</evidence>
<evidence type="ECO:0000259" key="13">
    <source>
        <dbReference type="PROSITE" id="PS51192"/>
    </source>
</evidence>
<dbReference type="NCBIfam" id="TIGR00595">
    <property type="entry name" value="priA"/>
    <property type="match status" value="1"/>
</dbReference>
<evidence type="ECO:0000256" key="3">
    <source>
        <dbReference type="ARBA" id="ARBA00022723"/>
    </source>
</evidence>
<feature type="binding site" evidence="12">
    <location>
        <position position="535"/>
    </location>
    <ligand>
        <name>Zn(2+)</name>
        <dbReference type="ChEBI" id="CHEBI:29105"/>
        <label>1</label>
    </ligand>
</feature>
<dbReference type="InterPro" id="IPR011545">
    <property type="entry name" value="DEAD/DEAH_box_helicase_dom"/>
</dbReference>
<dbReference type="AlphaFoldDB" id="A0A3D8HKB6"/>
<organism evidence="16 17">
    <name type="scientific">Parabacteroides acidifaciens</name>
    <dbReference type="NCBI Taxonomy" id="2290935"/>
    <lineage>
        <taxon>Bacteria</taxon>
        <taxon>Pseudomonadati</taxon>
        <taxon>Bacteroidota</taxon>
        <taxon>Bacteroidia</taxon>
        <taxon>Bacteroidales</taxon>
        <taxon>Tannerellaceae</taxon>
        <taxon>Parabacteroides</taxon>
    </lineage>
</organism>
<evidence type="ECO:0000256" key="6">
    <source>
        <dbReference type="ARBA" id="ARBA00022806"/>
    </source>
</evidence>
<dbReference type="SUPFAM" id="SSF52540">
    <property type="entry name" value="P-loop containing nucleoside triphosphate hydrolases"/>
    <property type="match status" value="1"/>
</dbReference>
<evidence type="ECO:0000313" key="16">
    <source>
        <dbReference type="EMBL" id="RDU51047.1"/>
    </source>
</evidence>
<dbReference type="Pfam" id="PF18074">
    <property type="entry name" value="PriA_C"/>
    <property type="match status" value="1"/>
</dbReference>
<dbReference type="Gene3D" id="3.40.1440.60">
    <property type="entry name" value="PriA, 3(prime) DNA-binding domain"/>
    <property type="match status" value="1"/>
</dbReference>
<dbReference type="PROSITE" id="PS51194">
    <property type="entry name" value="HELICASE_CTER"/>
    <property type="match status" value="1"/>
</dbReference>
<evidence type="ECO:0000256" key="2">
    <source>
        <dbReference type="ARBA" id="ARBA00022705"/>
    </source>
</evidence>
<keyword evidence="5 12" id="KW-0378">Hydrolase</keyword>
<dbReference type="EMBL" id="QREV01000002">
    <property type="protein sequence ID" value="RDU51047.1"/>
    <property type="molecule type" value="Genomic_DNA"/>
</dbReference>
<keyword evidence="18" id="KW-1185">Reference proteome</keyword>
<feature type="domain" description="Helicase C-terminal" evidence="14">
    <location>
        <begin position="567"/>
        <end position="724"/>
    </location>
</feature>
<dbReference type="InterPro" id="IPR001650">
    <property type="entry name" value="Helicase_C-like"/>
</dbReference>
<evidence type="ECO:0000259" key="14">
    <source>
        <dbReference type="PROSITE" id="PS51194"/>
    </source>
</evidence>
<evidence type="ECO:0000256" key="7">
    <source>
        <dbReference type="ARBA" id="ARBA00022833"/>
    </source>
</evidence>
<evidence type="ECO:0000256" key="4">
    <source>
        <dbReference type="ARBA" id="ARBA00022741"/>
    </source>
</evidence>
<dbReference type="PANTHER" id="PTHR30580:SF0">
    <property type="entry name" value="PRIMOSOMAL PROTEIN N"/>
    <property type="match status" value="1"/>
</dbReference>
<dbReference type="Proteomes" id="UP000629596">
    <property type="component" value="Unassembled WGS sequence"/>
</dbReference>
<dbReference type="GO" id="GO:1990077">
    <property type="term" value="C:primosome complex"/>
    <property type="evidence" value="ECO:0007669"/>
    <property type="project" value="UniProtKB-UniRule"/>
</dbReference>
<dbReference type="GO" id="GO:0006270">
    <property type="term" value="P:DNA replication initiation"/>
    <property type="evidence" value="ECO:0007669"/>
    <property type="project" value="TreeGrafter"/>
</dbReference>
<protein>
    <recommendedName>
        <fullName evidence="12">Replication restart protein PriA</fullName>
    </recommendedName>
    <alternativeName>
        <fullName evidence="12">ATP-dependent DNA helicase PriA</fullName>
        <ecNumber evidence="12">5.6.2.4</ecNumber>
    </alternativeName>
    <alternativeName>
        <fullName evidence="12">DNA 3'-5' helicase PriA</fullName>
    </alternativeName>
</protein>
<evidence type="ECO:0000313" key="18">
    <source>
        <dbReference type="Proteomes" id="UP000629596"/>
    </source>
</evidence>
<dbReference type="Pfam" id="PF00271">
    <property type="entry name" value="Helicase_C"/>
    <property type="match status" value="1"/>
</dbReference>
<evidence type="ECO:0000256" key="8">
    <source>
        <dbReference type="ARBA" id="ARBA00022840"/>
    </source>
</evidence>
<sequence length="825" mass="93613">MKYADVILPLPLENSYTYSIPADLEQAVIPGCRVIVHFGKKRYYTAIVMEVHERKPDSQYETKEIYALLDATPVLRRPQLRFWKWIASYYLCKLGDVYKAALPSGLKLESETAVTYNEAFEADGPLRPNEQVVLDAFAGVLKLTVSELEKKTGLRNVVPVVASLMAKGAVEVSEELKRGFAPKMQTFIRLSEAYKDVETHGRASLQSVFDELKRAKKQELLLVCFLDLSHALNPALTRELSKKELLENSHCSPATLDGLLKRGVLESYEKEVGRLQVPVCRLQTPSPLSPAQEKAYGEIHDVFGTKDVCLLHGVTSSGKTEIYIRLIDEVLKMGRQVLYLLPEIAITTQITERLAKLFGDKLLVYHSKFSDNERVEVWNRLLHTDGPMLVLGVRSSLFLPFKDLGLIVVDEEHENTYKQQDPAPRYHARNAAIVLAGMHGAKTLLGSATPSIDSYFNATTGKYGLVELTTRYGDCLMPEILPVDIKELRRKKIMKDTLFSPILVEKINMALERGEQAILFQNRRGFAPVIECKSCGWVPHCVNCDVSLTYHKFRNELVCHYCGYKIQLPRQCPECQSPELRTMGFGTEMVEEEIDTLFPAAKVERLDFDTARTRTAYERIIADFEKGKTQILIGTQMLSKGLDFGNVSVVGILNADSLMNFPDFRAHERAFQLMVQVSGRAGRRDKRGTVILQTSGPDHPLIRMVERFAYKEMVRLQLGERSMFRYPPYYRLIVIVLRSRNDSILQELSVLYADNLRRRLGERVLGPVTPPITRVQTLHIRKIVLKIEIAAAIAPVREILEAVHAEMQRYLPFKQLIVHYDVDPA</sequence>
<dbReference type="GO" id="GO:0016787">
    <property type="term" value="F:hydrolase activity"/>
    <property type="evidence" value="ECO:0007669"/>
    <property type="project" value="UniProtKB-KW"/>
</dbReference>
<dbReference type="RefSeq" id="WP_115497952.1">
    <property type="nucleotide sequence ID" value="NZ_JACRTI010000002.1"/>
</dbReference>
<accession>A0A3D8HKB6</accession>
<dbReference type="EMBL" id="JACRTI010000002">
    <property type="protein sequence ID" value="MBC8600280.1"/>
    <property type="molecule type" value="Genomic_DNA"/>
</dbReference>
<dbReference type="InterPro" id="IPR027417">
    <property type="entry name" value="P-loop_NTPase"/>
</dbReference>
<evidence type="ECO:0000256" key="11">
    <source>
        <dbReference type="ARBA" id="ARBA00048988"/>
    </source>
</evidence>
<keyword evidence="1 12" id="KW-0639">Primosome</keyword>
<comment type="subunit">
    <text evidence="12">Component of the replication restart primosome.</text>
</comment>
<comment type="similarity">
    <text evidence="12">Belongs to the helicase family. PriA subfamily.</text>
</comment>
<keyword evidence="2 12" id="KW-0235">DNA replication</keyword>
<dbReference type="HAMAP" id="MF_00983">
    <property type="entry name" value="PriA"/>
    <property type="match status" value="1"/>
</dbReference>
<feature type="domain" description="Helicase ATP-binding" evidence="13">
    <location>
        <begin position="300"/>
        <end position="468"/>
    </location>
</feature>
<evidence type="ECO:0000256" key="1">
    <source>
        <dbReference type="ARBA" id="ARBA00022515"/>
    </source>
</evidence>
<comment type="caution">
    <text evidence="16">The sequence shown here is derived from an EMBL/GenBank/DDBJ whole genome shotgun (WGS) entry which is preliminary data.</text>
</comment>
<evidence type="ECO:0000313" key="17">
    <source>
        <dbReference type="Proteomes" id="UP000256321"/>
    </source>
</evidence>
<dbReference type="Pfam" id="PF17764">
    <property type="entry name" value="PriA_3primeBD"/>
    <property type="match status" value="1"/>
</dbReference>
<dbReference type="InterPro" id="IPR042115">
    <property type="entry name" value="PriA_3primeBD_sf"/>
</dbReference>
<keyword evidence="4 12" id="KW-0547">Nucleotide-binding</keyword>
<comment type="catalytic activity">
    <reaction evidence="12">
        <text>Couples ATP hydrolysis with the unwinding of duplex DNA by translocating in the 3'-5' direction.</text>
        <dbReference type="EC" id="5.6.2.4"/>
    </reaction>
</comment>
<dbReference type="InterPro" id="IPR041222">
    <property type="entry name" value="PriA_3primeBD"/>
</dbReference>
<dbReference type="InterPro" id="IPR014001">
    <property type="entry name" value="Helicase_ATP-bd"/>
</dbReference>
<evidence type="ECO:0000256" key="12">
    <source>
        <dbReference type="HAMAP-Rule" id="MF_00983"/>
    </source>
</evidence>
<gene>
    <name evidence="12 16" type="primary">priA</name>
    <name evidence="16" type="ORF">DWU89_00935</name>
    <name evidence="15" type="ORF">H8784_00910</name>
</gene>
<keyword evidence="8 12" id="KW-0067">ATP-binding</keyword>
<feature type="binding site" evidence="12">
    <location>
        <position position="544"/>
    </location>
    <ligand>
        <name>Zn(2+)</name>
        <dbReference type="ChEBI" id="CHEBI:29105"/>
        <label>2</label>
    </ligand>
</feature>
<keyword evidence="10 12" id="KW-0413">Isomerase</keyword>
<dbReference type="PANTHER" id="PTHR30580">
    <property type="entry name" value="PRIMOSOMAL PROTEIN N"/>
    <property type="match status" value="1"/>
</dbReference>
<dbReference type="Pfam" id="PF18319">
    <property type="entry name" value="Zn_ribbon_PriA"/>
    <property type="match status" value="1"/>
</dbReference>
<dbReference type="SMART" id="SM00490">
    <property type="entry name" value="HELICc"/>
    <property type="match status" value="1"/>
</dbReference>
<dbReference type="InterPro" id="IPR041236">
    <property type="entry name" value="PriA_C"/>
</dbReference>
<reference evidence="15 18" key="2">
    <citation type="submission" date="2020-08" db="EMBL/GenBank/DDBJ databases">
        <title>Genome public.</title>
        <authorList>
            <person name="Liu C."/>
            <person name="Sun Q."/>
        </authorList>
    </citation>
    <scope>NUCLEOTIDE SEQUENCE [LARGE SCALE GENOMIC DNA]</scope>
    <source>
        <strain evidence="15 18">426_9</strain>
    </source>
</reference>